<dbReference type="EMBL" id="BSXT01002410">
    <property type="protein sequence ID" value="GMF48812.1"/>
    <property type="molecule type" value="Genomic_DNA"/>
</dbReference>
<comment type="caution">
    <text evidence="1">The sequence shown here is derived from an EMBL/GenBank/DDBJ whole genome shotgun (WGS) entry which is preliminary data.</text>
</comment>
<gene>
    <name evidence="1" type="ORF">Pfra01_001903100</name>
</gene>
<evidence type="ECO:0000313" key="1">
    <source>
        <dbReference type="EMBL" id="GMF48812.1"/>
    </source>
</evidence>
<sequence length="182" mass="18614">MFASSSSSCTRNETALTSQCNSLCAEGRPCVAYAAGDEAACSADASTFGNCTADGYCTYECFANGPNDFAANGAIDFSTYTFLIPFGGDVEPSAQELSWPGEQEAAANAQLAAAADLTALHPSKSNDALQHIEPLDLLTSTTAVVVAGGSSVLGVRGKVARVQLPQNFVTADAQLQAVCVVA</sequence>
<dbReference type="Proteomes" id="UP001165121">
    <property type="component" value="Unassembled WGS sequence"/>
</dbReference>
<proteinExistence type="predicted"/>
<reference evidence="1" key="1">
    <citation type="submission" date="2023-04" db="EMBL/GenBank/DDBJ databases">
        <title>Phytophthora fragariaefolia NBRC 109709.</title>
        <authorList>
            <person name="Ichikawa N."/>
            <person name="Sato H."/>
            <person name="Tonouchi N."/>
        </authorList>
    </citation>
    <scope>NUCLEOTIDE SEQUENCE</scope>
    <source>
        <strain evidence="1">NBRC 109709</strain>
    </source>
</reference>
<dbReference type="AlphaFoldDB" id="A0A9W6XZY4"/>
<protein>
    <submittedName>
        <fullName evidence="1">Unnamed protein product</fullName>
    </submittedName>
</protein>
<dbReference type="OrthoDB" id="1728874at2759"/>
<accession>A0A9W6XZY4</accession>
<keyword evidence="2" id="KW-1185">Reference proteome</keyword>
<organism evidence="1 2">
    <name type="scientific">Phytophthora fragariaefolia</name>
    <dbReference type="NCBI Taxonomy" id="1490495"/>
    <lineage>
        <taxon>Eukaryota</taxon>
        <taxon>Sar</taxon>
        <taxon>Stramenopiles</taxon>
        <taxon>Oomycota</taxon>
        <taxon>Peronosporomycetes</taxon>
        <taxon>Peronosporales</taxon>
        <taxon>Peronosporaceae</taxon>
        <taxon>Phytophthora</taxon>
    </lineage>
</organism>
<name>A0A9W6XZY4_9STRA</name>
<evidence type="ECO:0000313" key="2">
    <source>
        <dbReference type="Proteomes" id="UP001165121"/>
    </source>
</evidence>